<evidence type="ECO:0000256" key="1">
    <source>
        <dbReference type="SAM" id="MobiDB-lite"/>
    </source>
</evidence>
<protein>
    <submittedName>
        <fullName evidence="3">Uncharacterized protein</fullName>
    </submittedName>
</protein>
<keyword evidence="2" id="KW-0472">Membrane</keyword>
<gene>
    <name evidence="3" type="ORF">LPJ61_004748</name>
</gene>
<name>A0A9W7Y9M8_9FUNG</name>
<feature type="transmembrane region" description="Helical" evidence="2">
    <location>
        <begin position="240"/>
        <end position="260"/>
    </location>
</feature>
<evidence type="ECO:0000313" key="3">
    <source>
        <dbReference type="EMBL" id="KAJ1727123.1"/>
    </source>
</evidence>
<dbReference type="OrthoDB" id="5557397at2759"/>
<feature type="transmembrane region" description="Helical" evidence="2">
    <location>
        <begin position="131"/>
        <end position="159"/>
    </location>
</feature>
<feature type="transmembrane region" description="Helical" evidence="2">
    <location>
        <begin position="65"/>
        <end position="86"/>
    </location>
</feature>
<reference evidence="3" key="1">
    <citation type="submission" date="2022-07" db="EMBL/GenBank/DDBJ databases">
        <title>Phylogenomic reconstructions and comparative analyses of Kickxellomycotina fungi.</title>
        <authorList>
            <person name="Reynolds N.K."/>
            <person name="Stajich J.E."/>
            <person name="Barry K."/>
            <person name="Grigoriev I.V."/>
            <person name="Crous P."/>
            <person name="Smith M.E."/>
        </authorList>
    </citation>
    <scope>NUCLEOTIDE SEQUENCE</scope>
    <source>
        <strain evidence="3">BCRC 34381</strain>
    </source>
</reference>
<organism evidence="3 4">
    <name type="scientific">Coemansia biformis</name>
    <dbReference type="NCBI Taxonomy" id="1286918"/>
    <lineage>
        <taxon>Eukaryota</taxon>
        <taxon>Fungi</taxon>
        <taxon>Fungi incertae sedis</taxon>
        <taxon>Zoopagomycota</taxon>
        <taxon>Kickxellomycotina</taxon>
        <taxon>Kickxellomycetes</taxon>
        <taxon>Kickxellales</taxon>
        <taxon>Kickxellaceae</taxon>
        <taxon>Coemansia</taxon>
    </lineage>
</organism>
<feature type="transmembrane region" description="Helical" evidence="2">
    <location>
        <begin position="39"/>
        <end position="58"/>
    </location>
</feature>
<sequence length="335" mass="35357">MSAMQPMPGLSTRDTYYLVIPGDAEFTTPYLQYMPGRDVAYGAGGVFAALLLATLATAALARARVFAVAVLASACLMVSMFLRGSLARDTGRVRMYEASLVLATCGASSLLLTAALLLARWVRLLEGAQSPFAQLVAVCGGLVALGVAVLECIGVPLVFGSDAWLRHVGHQLRVGAMAATLGYSGLGLLVAVWKAATNAPHITAEAVALAGPFGLLSAWASFALAQAELPPTSVASTSEAAFYLLGVLPLGLVLLLWVALNAPRLFSHGKDLPLAHRAAGRWSGHYDSHYRYPSLPPDHDYSYPVRVAGPVPADRGLARQPTAEDKVQQAMRRYA</sequence>
<keyword evidence="2" id="KW-0812">Transmembrane</keyword>
<dbReference type="Proteomes" id="UP001143981">
    <property type="component" value="Unassembled WGS sequence"/>
</dbReference>
<accession>A0A9W7Y9M8</accession>
<dbReference type="EMBL" id="JANBOI010001213">
    <property type="protein sequence ID" value="KAJ1727123.1"/>
    <property type="molecule type" value="Genomic_DNA"/>
</dbReference>
<feature type="transmembrane region" description="Helical" evidence="2">
    <location>
        <begin position="205"/>
        <end position="225"/>
    </location>
</feature>
<feature type="region of interest" description="Disordered" evidence="1">
    <location>
        <begin position="312"/>
        <end position="335"/>
    </location>
</feature>
<feature type="transmembrane region" description="Helical" evidence="2">
    <location>
        <begin position="171"/>
        <end position="193"/>
    </location>
</feature>
<keyword evidence="2" id="KW-1133">Transmembrane helix</keyword>
<keyword evidence="4" id="KW-1185">Reference proteome</keyword>
<proteinExistence type="predicted"/>
<evidence type="ECO:0000313" key="4">
    <source>
        <dbReference type="Proteomes" id="UP001143981"/>
    </source>
</evidence>
<comment type="caution">
    <text evidence="3">The sequence shown here is derived from an EMBL/GenBank/DDBJ whole genome shotgun (WGS) entry which is preliminary data.</text>
</comment>
<feature type="transmembrane region" description="Helical" evidence="2">
    <location>
        <begin position="98"/>
        <end position="119"/>
    </location>
</feature>
<evidence type="ECO:0000256" key="2">
    <source>
        <dbReference type="SAM" id="Phobius"/>
    </source>
</evidence>
<dbReference type="AlphaFoldDB" id="A0A9W7Y9M8"/>